<organism evidence="1 2">
    <name type="scientific">Microcoleus asticus IPMA8</name>
    <dbReference type="NCBI Taxonomy" id="2563858"/>
    <lineage>
        <taxon>Bacteria</taxon>
        <taxon>Bacillati</taxon>
        <taxon>Cyanobacteriota</taxon>
        <taxon>Cyanophyceae</taxon>
        <taxon>Oscillatoriophycideae</taxon>
        <taxon>Oscillatoriales</taxon>
        <taxon>Microcoleaceae</taxon>
        <taxon>Microcoleus</taxon>
        <taxon>Microcoleus asticus</taxon>
    </lineage>
</organism>
<sequence length="41" mass="4647">MLHHSQLAFCGRALLPTPQEENSIFVEQASCLFLRMVQDVS</sequence>
<protein>
    <submittedName>
        <fullName evidence="1">Uncharacterized protein</fullName>
    </submittedName>
</protein>
<reference evidence="1 2" key="1">
    <citation type="journal article" date="2020" name="Sci. Rep.">
        <title>A novel cyanobacterial geosmin producer, revising GeoA distribution and dispersion patterns in Bacteria.</title>
        <authorList>
            <person name="Churro C."/>
            <person name="Semedo-Aguiar A.P."/>
            <person name="Silva A.D."/>
            <person name="Pereira-Leal J.B."/>
            <person name="Leite R.B."/>
        </authorList>
    </citation>
    <scope>NUCLEOTIDE SEQUENCE [LARGE SCALE GENOMIC DNA]</scope>
    <source>
        <strain evidence="1 2">IPMA8</strain>
    </source>
</reference>
<gene>
    <name evidence="1" type="ORF">E5S67_03946</name>
</gene>
<comment type="caution">
    <text evidence="1">The sequence shown here is derived from an EMBL/GenBank/DDBJ whole genome shotgun (WGS) entry which is preliminary data.</text>
</comment>
<dbReference type="EMBL" id="SRRZ01000076">
    <property type="protein sequence ID" value="NQE36183.1"/>
    <property type="molecule type" value="Genomic_DNA"/>
</dbReference>
<evidence type="ECO:0000313" key="2">
    <source>
        <dbReference type="Proteomes" id="UP000702425"/>
    </source>
</evidence>
<proteinExistence type="predicted"/>
<dbReference type="Proteomes" id="UP000702425">
    <property type="component" value="Unassembled WGS sequence"/>
</dbReference>
<keyword evidence="2" id="KW-1185">Reference proteome</keyword>
<name>A0ABX2D1Z9_9CYAN</name>
<accession>A0ABX2D1Z9</accession>
<evidence type="ECO:0000313" key="1">
    <source>
        <dbReference type="EMBL" id="NQE36183.1"/>
    </source>
</evidence>